<evidence type="ECO:0000313" key="11">
    <source>
        <dbReference type="EMBL" id="STD03852.1"/>
    </source>
</evidence>
<dbReference type="Proteomes" id="UP000255224">
    <property type="component" value="Unassembled WGS sequence"/>
</dbReference>
<keyword evidence="6" id="KW-0479">Metal-binding</keyword>
<evidence type="ECO:0000256" key="6">
    <source>
        <dbReference type="ARBA" id="ARBA00022723"/>
    </source>
</evidence>
<dbReference type="STRING" id="297244.SAMN05421639_102343"/>
<evidence type="ECO:0000313" key="10">
    <source>
        <dbReference type="EMBL" id="AZA51473.1"/>
    </source>
</evidence>
<name>A0A376E789_CHRCU</name>
<comment type="pathway">
    <text evidence="3">Cofactor biosynthesis; tetrahydrofolate biosynthesis; 7,8-dihydrofolate from 2-amino-4-hydroxy-6-hydroxymethyl-7,8-dihydropteridine diphosphate and 4-aminobenzoate: step 1/2.</text>
</comment>
<accession>A0A3G6NRX2</accession>
<comment type="cofactor">
    <cofactor evidence="2">
        <name>Mg(2+)</name>
        <dbReference type="ChEBI" id="CHEBI:18420"/>
    </cofactor>
</comment>
<dbReference type="KEGG" id="ccau:EG346_23780"/>
<organism evidence="11 12">
    <name type="scientific">Chryseobacterium carnipullorum</name>
    <dbReference type="NCBI Taxonomy" id="1124835"/>
    <lineage>
        <taxon>Bacteria</taxon>
        <taxon>Pseudomonadati</taxon>
        <taxon>Bacteroidota</taxon>
        <taxon>Flavobacteriia</taxon>
        <taxon>Flavobacteriales</taxon>
        <taxon>Weeksellaceae</taxon>
        <taxon>Chryseobacterium group</taxon>
        <taxon>Chryseobacterium</taxon>
    </lineage>
</organism>
<dbReference type="RefSeq" id="WP_123882874.1">
    <property type="nucleotide sequence ID" value="NZ_CP033920.1"/>
</dbReference>
<dbReference type="InterPro" id="IPR006390">
    <property type="entry name" value="DHP_synth_dom"/>
</dbReference>
<reference evidence="11 12" key="1">
    <citation type="submission" date="2018-06" db="EMBL/GenBank/DDBJ databases">
        <authorList>
            <consortium name="Pathogen Informatics"/>
            <person name="Doyle S."/>
        </authorList>
    </citation>
    <scope>NUCLEOTIDE SEQUENCE [LARGE SCALE GENOMIC DNA]</scope>
    <source>
        <strain evidence="11 12">NCTC13533</strain>
    </source>
</reference>
<dbReference type="Proteomes" id="UP000273270">
    <property type="component" value="Chromosome"/>
</dbReference>
<dbReference type="GO" id="GO:0004156">
    <property type="term" value="F:dihydropteroate synthase activity"/>
    <property type="evidence" value="ECO:0007669"/>
    <property type="project" value="UniProtKB-EC"/>
</dbReference>
<evidence type="ECO:0000256" key="8">
    <source>
        <dbReference type="ARBA" id="ARBA00022909"/>
    </source>
</evidence>
<dbReference type="GO" id="GO:0046656">
    <property type="term" value="P:folic acid biosynthetic process"/>
    <property type="evidence" value="ECO:0007669"/>
    <property type="project" value="UniProtKB-KW"/>
</dbReference>
<dbReference type="PROSITE" id="PS00793">
    <property type="entry name" value="DHPS_2"/>
    <property type="match status" value="1"/>
</dbReference>
<dbReference type="SUPFAM" id="SSF51717">
    <property type="entry name" value="Dihydropteroate synthetase-like"/>
    <property type="match status" value="1"/>
</dbReference>
<keyword evidence="8" id="KW-0289">Folate biosynthesis</keyword>
<dbReference type="InterPro" id="IPR000489">
    <property type="entry name" value="Pterin-binding_dom"/>
</dbReference>
<dbReference type="InterPro" id="IPR045031">
    <property type="entry name" value="DHP_synth-like"/>
</dbReference>
<protein>
    <recommendedName>
        <fullName evidence="4">dihydropteroate synthase</fullName>
        <ecNumber evidence="4">2.5.1.15</ecNumber>
    </recommendedName>
</protein>
<dbReference type="GO" id="GO:0046872">
    <property type="term" value="F:metal ion binding"/>
    <property type="evidence" value="ECO:0007669"/>
    <property type="project" value="UniProtKB-KW"/>
</dbReference>
<evidence type="ECO:0000256" key="4">
    <source>
        <dbReference type="ARBA" id="ARBA00012458"/>
    </source>
</evidence>
<evidence type="ECO:0000256" key="2">
    <source>
        <dbReference type="ARBA" id="ARBA00001946"/>
    </source>
</evidence>
<feature type="domain" description="Pterin-binding" evidence="9">
    <location>
        <begin position="1"/>
        <end position="250"/>
    </location>
</feature>
<dbReference type="EC" id="2.5.1.15" evidence="4"/>
<dbReference type="CDD" id="cd00739">
    <property type="entry name" value="DHPS"/>
    <property type="match status" value="1"/>
</dbReference>
<dbReference type="PANTHER" id="PTHR20941:SF1">
    <property type="entry name" value="FOLIC ACID SYNTHESIS PROTEIN FOL1"/>
    <property type="match status" value="1"/>
</dbReference>
<evidence type="ECO:0000256" key="5">
    <source>
        <dbReference type="ARBA" id="ARBA00022679"/>
    </source>
</evidence>
<dbReference type="EMBL" id="CP033920">
    <property type="protein sequence ID" value="AZA51473.1"/>
    <property type="molecule type" value="Genomic_DNA"/>
</dbReference>
<evidence type="ECO:0000256" key="3">
    <source>
        <dbReference type="ARBA" id="ARBA00004763"/>
    </source>
</evidence>
<sequence length="259" mass="29377">MGILNLTPDSFSDGGKFNSEKAALEHAGKLLKDGAEIIDIGPQSTRPNADFLSCKEEIQRIGKMISQIKKEFPEALISLDTFYAETVKFGFNEGIDLINDISGGQYDDQMFDAAAETKLPYILMHVNPSYDTMHEKVKFEDITLEVNRYFSKKTNELLEKGVKDIILDPGFGFGKTVEDQMKMIGETQYFGFEKFPLLIGISRKSFIYKPLRKSPLDISEETQKLHMKVLEQGAKILRVHDVAETAVTINEFCEKNKKW</sequence>
<dbReference type="PROSITE" id="PS50972">
    <property type="entry name" value="PTERIN_BINDING"/>
    <property type="match status" value="1"/>
</dbReference>
<keyword evidence="5 11" id="KW-0808">Transferase</keyword>
<keyword evidence="13" id="KW-1185">Reference proteome</keyword>
<evidence type="ECO:0000313" key="13">
    <source>
        <dbReference type="Proteomes" id="UP000273270"/>
    </source>
</evidence>
<proteinExistence type="predicted"/>
<dbReference type="GO" id="GO:0005829">
    <property type="term" value="C:cytosol"/>
    <property type="evidence" value="ECO:0007669"/>
    <property type="project" value="TreeGrafter"/>
</dbReference>
<gene>
    <name evidence="11" type="primary">folP</name>
    <name evidence="10" type="ORF">EG346_23780</name>
    <name evidence="11" type="ORF">NCTC13533_03528</name>
</gene>
<evidence type="ECO:0000259" key="9">
    <source>
        <dbReference type="PROSITE" id="PS50972"/>
    </source>
</evidence>
<reference evidence="10" key="3">
    <citation type="submission" date="2018-11" db="EMBL/GenBank/DDBJ databases">
        <title>Proposal to divide the Flavobacteriaceae and reorganize its genera based on Amino Acid Identity values calculated from whole genome sequences.</title>
        <authorList>
            <person name="Nicholson A.C."/>
            <person name="Gulvik C.A."/>
            <person name="Whitney A.M."/>
            <person name="Humrighouse B.W."/>
            <person name="Bell M."/>
            <person name="Holmes B."/>
            <person name="Steigerwalt A."/>
            <person name="Villarma A."/>
            <person name="Sheth M."/>
            <person name="Batra D."/>
            <person name="Pryor J."/>
            <person name="Bernardet J.-F."/>
            <person name="Hugo C."/>
            <person name="Kampfer P."/>
            <person name="Newman J."/>
            <person name="Mcquiston J.R."/>
        </authorList>
    </citation>
    <scope>NUCLEOTIDE SEQUENCE [LARGE SCALE GENOMIC DNA]</scope>
    <source>
        <strain evidence="10">G0188</strain>
    </source>
</reference>
<dbReference type="PANTHER" id="PTHR20941">
    <property type="entry name" value="FOLATE SYNTHESIS PROTEINS"/>
    <property type="match status" value="1"/>
</dbReference>
<dbReference type="Pfam" id="PF00809">
    <property type="entry name" value="Pterin_bind"/>
    <property type="match status" value="1"/>
</dbReference>
<evidence type="ECO:0000256" key="7">
    <source>
        <dbReference type="ARBA" id="ARBA00022842"/>
    </source>
</evidence>
<dbReference type="NCBIfam" id="TIGR01496">
    <property type="entry name" value="DHPS"/>
    <property type="match status" value="1"/>
</dbReference>
<evidence type="ECO:0000256" key="1">
    <source>
        <dbReference type="ARBA" id="ARBA00000012"/>
    </source>
</evidence>
<dbReference type="AlphaFoldDB" id="A0A376E789"/>
<evidence type="ECO:0000313" key="12">
    <source>
        <dbReference type="Proteomes" id="UP000255224"/>
    </source>
</evidence>
<dbReference type="InterPro" id="IPR011005">
    <property type="entry name" value="Dihydropteroate_synth-like_sf"/>
</dbReference>
<dbReference type="GO" id="GO:0046654">
    <property type="term" value="P:tetrahydrofolate biosynthetic process"/>
    <property type="evidence" value="ECO:0007669"/>
    <property type="project" value="TreeGrafter"/>
</dbReference>
<keyword evidence="7" id="KW-0460">Magnesium</keyword>
<accession>A0A376E789</accession>
<dbReference type="Gene3D" id="3.20.20.20">
    <property type="entry name" value="Dihydropteroate synthase-like"/>
    <property type="match status" value="1"/>
</dbReference>
<comment type="catalytic activity">
    <reaction evidence="1">
        <text>(7,8-dihydropterin-6-yl)methyl diphosphate + 4-aminobenzoate = 7,8-dihydropteroate + diphosphate</text>
        <dbReference type="Rhea" id="RHEA:19949"/>
        <dbReference type="ChEBI" id="CHEBI:17836"/>
        <dbReference type="ChEBI" id="CHEBI:17839"/>
        <dbReference type="ChEBI" id="CHEBI:33019"/>
        <dbReference type="ChEBI" id="CHEBI:72950"/>
        <dbReference type="EC" id="2.5.1.15"/>
    </reaction>
</comment>
<dbReference type="EMBL" id="UFVQ01000003">
    <property type="protein sequence ID" value="STD03852.1"/>
    <property type="molecule type" value="Genomic_DNA"/>
</dbReference>
<dbReference type="OrthoDB" id="9811744at2"/>
<reference evidence="13" key="2">
    <citation type="submission" date="2018-11" db="EMBL/GenBank/DDBJ databases">
        <title>Proposal to divide the Flavobacteriaceae and reorganize its genera based on Amino Acid Identity values calculated from whole genome sequences.</title>
        <authorList>
            <person name="Nicholson A.C."/>
            <person name="Gulvik C.A."/>
            <person name="Whitney A.M."/>
            <person name="Humrighouse B.W."/>
            <person name="Bell M."/>
            <person name="Holmes B."/>
            <person name="Steigerwalt A.G."/>
            <person name="Villarma A."/>
            <person name="Sheth M."/>
            <person name="Batra D."/>
            <person name="Pryor J."/>
            <person name="Bernardet J.-F."/>
            <person name="Hugo C."/>
            <person name="Kampfer P."/>
            <person name="Newman J."/>
            <person name="McQuiston J.R."/>
        </authorList>
    </citation>
    <scope>NUCLEOTIDE SEQUENCE [LARGE SCALE GENOMIC DNA]</scope>
    <source>
        <strain evidence="13">G0188</strain>
    </source>
</reference>